<organism evidence="2 3">
    <name type="scientific">Sulfurisphaera tokodaii</name>
    <dbReference type="NCBI Taxonomy" id="111955"/>
    <lineage>
        <taxon>Archaea</taxon>
        <taxon>Thermoproteota</taxon>
        <taxon>Thermoprotei</taxon>
        <taxon>Sulfolobales</taxon>
        <taxon>Sulfolobaceae</taxon>
        <taxon>Sulfurisphaera</taxon>
    </lineage>
</organism>
<reference evidence="2" key="1">
    <citation type="journal article" date="2020" name="bioRxiv">
        <title>A rank-normalized archaeal taxonomy based on genome phylogeny resolves widespread incomplete and uneven classifications.</title>
        <authorList>
            <person name="Rinke C."/>
            <person name="Chuvochina M."/>
            <person name="Mussig A.J."/>
            <person name="Chaumeil P.-A."/>
            <person name="Waite D.W."/>
            <person name="Whitman W.B."/>
            <person name="Parks D.H."/>
            <person name="Hugenholtz P."/>
        </authorList>
    </citation>
    <scope>NUCLEOTIDE SEQUENCE</scope>
    <source>
        <strain evidence="2">UBA8838</strain>
    </source>
</reference>
<name>A0A832TDX1_9CREN</name>
<protein>
    <submittedName>
        <fullName evidence="2">Uncharacterized protein</fullName>
    </submittedName>
</protein>
<evidence type="ECO:0000313" key="3">
    <source>
        <dbReference type="Proteomes" id="UP000646844"/>
    </source>
</evidence>
<dbReference type="Proteomes" id="UP000646844">
    <property type="component" value="Unassembled WGS sequence"/>
</dbReference>
<proteinExistence type="predicted"/>
<dbReference type="AlphaFoldDB" id="A0A832TDX1"/>
<dbReference type="RefSeq" id="WP_052846149.1">
    <property type="nucleotide sequence ID" value="NZ_BAABQO010000018.1"/>
</dbReference>
<evidence type="ECO:0000313" key="2">
    <source>
        <dbReference type="EMBL" id="HII74237.1"/>
    </source>
</evidence>
<comment type="caution">
    <text evidence="2">The sequence shown here is derived from an EMBL/GenBank/DDBJ whole genome shotgun (WGS) entry which is preliminary data.</text>
</comment>
<sequence length="64" mass="6559">MAKIGKLCGCSTLIALGAFLFGGGLAGLVRIASPEFPLYLGVLLMLIGTLSASVTIAPDKSQEY</sequence>
<keyword evidence="1" id="KW-0812">Transmembrane</keyword>
<feature type="transmembrane region" description="Helical" evidence="1">
    <location>
        <begin position="36"/>
        <end position="57"/>
    </location>
</feature>
<keyword evidence="1" id="KW-0472">Membrane</keyword>
<accession>A0A832TDX1</accession>
<dbReference type="EMBL" id="DUJO01000035">
    <property type="protein sequence ID" value="HII74237.1"/>
    <property type="molecule type" value="Genomic_DNA"/>
</dbReference>
<dbReference type="GeneID" id="25400166"/>
<evidence type="ECO:0000256" key="1">
    <source>
        <dbReference type="SAM" id="Phobius"/>
    </source>
</evidence>
<keyword evidence="1" id="KW-1133">Transmembrane helix</keyword>
<gene>
    <name evidence="2" type="ORF">HA332_07660</name>
</gene>